<dbReference type="SUPFAM" id="SSF53098">
    <property type="entry name" value="Ribonuclease H-like"/>
    <property type="match status" value="1"/>
</dbReference>
<dbReference type="GO" id="GO:0003682">
    <property type="term" value="F:chromatin binding"/>
    <property type="evidence" value="ECO:0007669"/>
    <property type="project" value="TreeGrafter"/>
</dbReference>
<dbReference type="GO" id="GO:0006273">
    <property type="term" value="P:lagging strand elongation"/>
    <property type="evidence" value="ECO:0007669"/>
    <property type="project" value="TreeGrafter"/>
</dbReference>
<feature type="region of interest" description="Disordered" evidence="1">
    <location>
        <begin position="1"/>
        <end position="200"/>
    </location>
</feature>
<dbReference type="InterPro" id="IPR006133">
    <property type="entry name" value="DNA-dir_DNA_pol_B_exonuc"/>
</dbReference>
<accession>A0A0G4NJQ0</accession>
<dbReference type="AlphaFoldDB" id="A0A0G4NJQ0"/>
<dbReference type="Proteomes" id="UP000045706">
    <property type="component" value="Unassembled WGS sequence"/>
</dbReference>
<dbReference type="GO" id="GO:0003887">
    <property type="term" value="F:DNA-directed DNA polymerase activity"/>
    <property type="evidence" value="ECO:0007669"/>
    <property type="project" value="TreeGrafter"/>
</dbReference>
<feature type="compositionally biased region" description="Polar residues" evidence="1">
    <location>
        <begin position="1"/>
        <end position="23"/>
    </location>
</feature>
<gene>
    <name evidence="3" type="ORF">BN1723_016701</name>
</gene>
<evidence type="ECO:0000259" key="2">
    <source>
        <dbReference type="Pfam" id="PF03104"/>
    </source>
</evidence>
<dbReference type="InterPro" id="IPR012337">
    <property type="entry name" value="RNaseH-like_sf"/>
</dbReference>
<dbReference type="PANTHER" id="PTHR45861">
    <property type="entry name" value="DNA POLYMERASE ALPHA CATALYTIC SUBUNIT"/>
    <property type="match status" value="1"/>
</dbReference>
<dbReference type="GO" id="GO:0006272">
    <property type="term" value="P:leading strand elongation"/>
    <property type="evidence" value="ECO:0007669"/>
    <property type="project" value="TreeGrafter"/>
</dbReference>
<feature type="compositionally biased region" description="Polar residues" evidence="1">
    <location>
        <begin position="43"/>
        <end position="54"/>
    </location>
</feature>
<feature type="non-terminal residue" evidence="3">
    <location>
        <position position="438"/>
    </location>
</feature>
<dbReference type="Gene3D" id="3.30.420.10">
    <property type="entry name" value="Ribonuclease H-like superfamily/Ribonuclease H"/>
    <property type="match status" value="1"/>
</dbReference>
<feature type="compositionally biased region" description="Polar residues" evidence="1">
    <location>
        <begin position="152"/>
        <end position="177"/>
    </location>
</feature>
<proteinExistence type="predicted"/>
<feature type="region of interest" description="Disordered" evidence="1">
    <location>
        <begin position="252"/>
        <end position="277"/>
    </location>
</feature>
<reference evidence="4" key="1">
    <citation type="submission" date="2015-05" db="EMBL/GenBank/DDBJ databases">
        <authorList>
            <person name="Fogelqvist Johan"/>
        </authorList>
    </citation>
    <scope>NUCLEOTIDE SEQUENCE [LARGE SCALE GENOMIC DNA]</scope>
</reference>
<feature type="domain" description="DNA-directed DNA polymerase family B exonuclease" evidence="2">
    <location>
        <begin position="341"/>
        <end position="428"/>
    </location>
</feature>
<protein>
    <recommendedName>
        <fullName evidence="2">DNA-directed DNA polymerase family B exonuclease domain-containing protein</fullName>
    </recommendedName>
</protein>
<dbReference type="GO" id="GO:0003688">
    <property type="term" value="F:DNA replication origin binding"/>
    <property type="evidence" value="ECO:0007669"/>
    <property type="project" value="TreeGrafter"/>
</dbReference>
<feature type="compositionally biased region" description="Low complexity" evidence="1">
    <location>
        <begin position="69"/>
        <end position="80"/>
    </location>
</feature>
<dbReference type="Pfam" id="PF03104">
    <property type="entry name" value="DNA_pol_B_exo1"/>
    <property type="match status" value="1"/>
</dbReference>
<dbReference type="Gene3D" id="2.40.50.730">
    <property type="match status" value="1"/>
</dbReference>
<dbReference type="GO" id="GO:1902975">
    <property type="term" value="P:mitotic DNA replication initiation"/>
    <property type="evidence" value="ECO:0007669"/>
    <property type="project" value="TreeGrafter"/>
</dbReference>
<name>A0A0G4NJQ0_VERLO</name>
<sequence>MDSQWQQSYADSGASSRRYNNGAAQIPRDYAGQVPPQGHSHTHSQGQIQGQNQPPAGFKYEQYQQGPGAAPSAASPMASPQVRDGNGDVAMQDAQDPYASMKYPMRPHHQSHLSGSRPANLHSPQEPSAAAQRYSPMEALSPTSPYAPKSAVQGQFVNPPDQRQSPTRQQSDYNPQSPYYAGRQQAPQLPPITPYTSTHDGYPSSAVANLDGAFAAADPKSPRRPVAALNKSVVPEFKPVRALTDLRPKVSAQPPFRRANPEGGFISQKPSPASKGPGLSIRGLAGPYAVMAQNFAPGTTAADIESAMTPVGGEMISCTVIKTQPIIIVEMVFSSKEGGEAFVLWKNIMGPCWLNIKDADFSSLQNASHCKLEVLVEHPNMVAPLRDSENLETPPLTLMSLAMRTTFNAKDNKLEILALSARVYEKVSLSDTTPAEKL</sequence>
<dbReference type="InterPro" id="IPR036397">
    <property type="entry name" value="RNaseH_sf"/>
</dbReference>
<dbReference type="GO" id="GO:0003697">
    <property type="term" value="F:single-stranded DNA binding"/>
    <property type="evidence" value="ECO:0007669"/>
    <property type="project" value="TreeGrafter"/>
</dbReference>
<evidence type="ECO:0000313" key="4">
    <source>
        <dbReference type="Proteomes" id="UP000045706"/>
    </source>
</evidence>
<evidence type="ECO:0000313" key="3">
    <source>
        <dbReference type="EMBL" id="CRK46660.1"/>
    </source>
</evidence>
<evidence type="ECO:0000256" key="1">
    <source>
        <dbReference type="SAM" id="MobiDB-lite"/>
    </source>
</evidence>
<dbReference type="GO" id="GO:0005658">
    <property type="term" value="C:alpha DNA polymerase:primase complex"/>
    <property type="evidence" value="ECO:0007669"/>
    <property type="project" value="TreeGrafter"/>
</dbReference>
<organism evidence="3 4">
    <name type="scientific">Verticillium longisporum</name>
    <name type="common">Verticillium dahliae var. longisporum</name>
    <dbReference type="NCBI Taxonomy" id="100787"/>
    <lineage>
        <taxon>Eukaryota</taxon>
        <taxon>Fungi</taxon>
        <taxon>Dikarya</taxon>
        <taxon>Ascomycota</taxon>
        <taxon>Pezizomycotina</taxon>
        <taxon>Sordariomycetes</taxon>
        <taxon>Hypocreomycetidae</taxon>
        <taxon>Glomerellales</taxon>
        <taxon>Plectosphaerellaceae</taxon>
        <taxon>Verticillium</taxon>
    </lineage>
</organism>
<dbReference type="EMBL" id="CVQI01035928">
    <property type="protein sequence ID" value="CRK46660.1"/>
    <property type="molecule type" value="Genomic_DNA"/>
</dbReference>
<dbReference type="PANTHER" id="PTHR45861:SF1">
    <property type="entry name" value="DNA POLYMERASE ALPHA CATALYTIC SUBUNIT"/>
    <property type="match status" value="1"/>
</dbReference>